<keyword evidence="2" id="KW-0732">Signal</keyword>
<accession>A0A9D2C8X7</accession>
<dbReference type="AlphaFoldDB" id="A0A9D2C8X7"/>
<evidence type="ECO:0000256" key="1">
    <source>
        <dbReference type="SAM" id="MobiDB-lite"/>
    </source>
</evidence>
<protein>
    <recommendedName>
        <fullName evidence="5">Lipoprotein</fullName>
    </recommendedName>
</protein>
<organism evidence="3 4">
    <name type="scientific">Candidatus Agrococcus pullicola</name>
    <dbReference type="NCBI Taxonomy" id="2838429"/>
    <lineage>
        <taxon>Bacteria</taxon>
        <taxon>Bacillati</taxon>
        <taxon>Actinomycetota</taxon>
        <taxon>Actinomycetes</taxon>
        <taxon>Micrococcales</taxon>
        <taxon>Microbacteriaceae</taxon>
        <taxon>Agrococcus</taxon>
    </lineage>
</organism>
<proteinExistence type="predicted"/>
<evidence type="ECO:0000313" key="3">
    <source>
        <dbReference type="EMBL" id="HIY66631.1"/>
    </source>
</evidence>
<feature type="chain" id="PRO_5039682119" description="Lipoprotein" evidence="2">
    <location>
        <begin position="24"/>
        <end position="239"/>
    </location>
</feature>
<dbReference type="EMBL" id="DXDC01000310">
    <property type="protein sequence ID" value="HIY66631.1"/>
    <property type="molecule type" value="Genomic_DNA"/>
</dbReference>
<sequence>MQDRNRTAIVLGAVALLVLSGCAGNGNDSDPDASETPTITAPPPTPIEPEPEEPEFPEFDDVDTSDWRLAEAQDGRGSLRVPPNWGWSWYYESGEGVPQGQYADTVTLNMSSRDMITLQDLVNPPEQCEGEGESVLLDLAELPANSAYSLIAIAVPDGDTVQFAAGVIETERTDALSCGVSFFITDQELPYRVSTAATLPDSDLDDHWEFGSEDAAREYLESDEYLDVRASLLSFNPPS</sequence>
<evidence type="ECO:0000256" key="2">
    <source>
        <dbReference type="SAM" id="SignalP"/>
    </source>
</evidence>
<reference evidence="3" key="2">
    <citation type="submission" date="2021-04" db="EMBL/GenBank/DDBJ databases">
        <authorList>
            <person name="Gilroy R."/>
        </authorList>
    </citation>
    <scope>NUCLEOTIDE SEQUENCE</scope>
    <source>
        <strain evidence="3">ChiGjej1B1-98</strain>
    </source>
</reference>
<comment type="caution">
    <text evidence="3">The sequence shown here is derived from an EMBL/GenBank/DDBJ whole genome shotgun (WGS) entry which is preliminary data.</text>
</comment>
<dbReference type="Proteomes" id="UP000824005">
    <property type="component" value="Unassembled WGS sequence"/>
</dbReference>
<name>A0A9D2C8X7_9MICO</name>
<reference evidence="3" key="1">
    <citation type="journal article" date="2021" name="PeerJ">
        <title>Extensive microbial diversity within the chicken gut microbiome revealed by metagenomics and culture.</title>
        <authorList>
            <person name="Gilroy R."/>
            <person name="Ravi A."/>
            <person name="Getino M."/>
            <person name="Pursley I."/>
            <person name="Horton D.L."/>
            <person name="Alikhan N.F."/>
            <person name="Baker D."/>
            <person name="Gharbi K."/>
            <person name="Hall N."/>
            <person name="Watson M."/>
            <person name="Adriaenssens E.M."/>
            <person name="Foster-Nyarko E."/>
            <person name="Jarju S."/>
            <person name="Secka A."/>
            <person name="Antonio M."/>
            <person name="Oren A."/>
            <person name="Chaudhuri R.R."/>
            <person name="La Ragione R."/>
            <person name="Hildebrand F."/>
            <person name="Pallen M.J."/>
        </authorList>
    </citation>
    <scope>NUCLEOTIDE SEQUENCE</scope>
    <source>
        <strain evidence="3">ChiGjej1B1-98</strain>
    </source>
</reference>
<feature type="compositionally biased region" description="Acidic residues" evidence="1">
    <location>
        <begin position="49"/>
        <end position="60"/>
    </location>
</feature>
<feature type="signal peptide" evidence="2">
    <location>
        <begin position="1"/>
        <end position="23"/>
    </location>
</feature>
<feature type="region of interest" description="Disordered" evidence="1">
    <location>
        <begin position="23"/>
        <end position="60"/>
    </location>
</feature>
<gene>
    <name evidence="3" type="ORF">H9830_10180</name>
</gene>
<dbReference type="PROSITE" id="PS51257">
    <property type="entry name" value="PROKAR_LIPOPROTEIN"/>
    <property type="match status" value="1"/>
</dbReference>
<evidence type="ECO:0008006" key="5">
    <source>
        <dbReference type="Google" id="ProtNLM"/>
    </source>
</evidence>
<evidence type="ECO:0000313" key="4">
    <source>
        <dbReference type="Proteomes" id="UP000824005"/>
    </source>
</evidence>